<dbReference type="PIRSF" id="PIRSF018953">
    <property type="entry name" value="UCP018953"/>
    <property type="match status" value="1"/>
</dbReference>
<evidence type="ECO:0000256" key="3">
    <source>
        <dbReference type="ARBA" id="ARBA00022692"/>
    </source>
</evidence>
<gene>
    <name evidence="8" type="ORF">Q8X39_18865</name>
</gene>
<feature type="domain" description="FIST C-domain" evidence="7">
    <location>
        <begin position="232"/>
        <end position="399"/>
    </location>
</feature>
<name>A0ABT9G932_LEPDI</name>
<protein>
    <submittedName>
        <fullName evidence="8">FIST C-terminal domain-containing protein</fullName>
    </submittedName>
</protein>
<organism evidence="8 9">
    <name type="scientific">Leptothrix discophora</name>
    <dbReference type="NCBI Taxonomy" id="89"/>
    <lineage>
        <taxon>Bacteria</taxon>
        <taxon>Pseudomonadati</taxon>
        <taxon>Pseudomonadota</taxon>
        <taxon>Betaproteobacteria</taxon>
        <taxon>Burkholderiales</taxon>
        <taxon>Sphaerotilaceae</taxon>
        <taxon>Leptothrix</taxon>
    </lineage>
</organism>
<evidence type="ECO:0000256" key="4">
    <source>
        <dbReference type="ARBA" id="ARBA00022989"/>
    </source>
</evidence>
<evidence type="ECO:0000256" key="2">
    <source>
        <dbReference type="ARBA" id="ARBA00022475"/>
    </source>
</evidence>
<keyword evidence="5" id="KW-0472">Membrane</keyword>
<dbReference type="EMBL" id="JAUZEE010000014">
    <property type="protein sequence ID" value="MDP4302703.1"/>
    <property type="molecule type" value="Genomic_DNA"/>
</dbReference>
<keyword evidence="4" id="KW-1133">Transmembrane helix</keyword>
<evidence type="ECO:0000259" key="7">
    <source>
        <dbReference type="SMART" id="SM01204"/>
    </source>
</evidence>
<dbReference type="InterPro" id="IPR013702">
    <property type="entry name" value="FIST_domain_N"/>
</dbReference>
<keyword evidence="2" id="KW-1003">Cell membrane</keyword>
<sequence>MSTAPPLVVPSFWHAHATHPDPHMALALAAAQIDAQAGAERSRATLGWIYLSDRYAAQAEALLAELRLRWPTVAWVGTVGVSICASGVEYDDEPALALMLAALPPGSFTLYNGEHGLPSGALDGSVHAALVHADGHVPELAELIHELAGRTASGYLFGGLAASRTRAVQLCAPAPGAAWSGGVYEGGVSGVAFGPGVGLISRVTQGCQPIGPSHRITKAEQNIVLTLDGEPALDVLLRELGITLDEPRLALPVLRQTLAGLSDAADESLSRGGQFGADTRVRHLIGLDPSRQGFAVADRVEAGMRLAFCQRHVEAARRDLVRICAEIREELCPDDPAAPPADGPLDDPAAHIAGAIYVSCNGRGGAHFGAPSAELQLIRHALGDVPLVGFFAGGEIARHHLYGYTGVLTVFTRRP</sequence>
<keyword evidence="3" id="KW-0812">Transmembrane</keyword>
<evidence type="ECO:0000313" key="8">
    <source>
        <dbReference type="EMBL" id="MDP4302703.1"/>
    </source>
</evidence>
<keyword evidence="9" id="KW-1185">Reference proteome</keyword>
<proteinExistence type="predicted"/>
<comment type="caution">
    <text evidence="8">The sequence shown here is derived from an EMBL/GenBank/DDBJ whole genome shotgun (WGS) entry which is preliminary data.</text>
</comment>
<comment type="subcellular location">
    <subcellularLocation>
        <location evidence="1">Cell membrane</location>
        <topology evidence="1">Multi-pass membrane protein</topology>
    </subcellularLocation>
</comment>
<dbReference type="PANTHER" id="PTHR14939:SF5">
    <property type="entry name" value="F-BOX ONLY PROTEIN 22"/>
    <property type="match status" value="1"/>
</dbReference>
<dbReference type="SMART" id="SM00897">
    <property type="entry name" value="FIST"/>
    <property type="match status" value="1"/>
</dbReference>
<dbReference type="SMART" id="SM01204">
    <property type="entry name" value="FIST_C"/>
    <property type="match status" value="1"/>
</dbReference>
<evidence type="ECO:0000259" key="6">
    <source>
        <dbReference type="SMART" id="SM00897"/>
    </source>
</evidence>
<accession>A0ABT9G932</accession>
<dbReference type="InterPro" id="IPR016741">
    <property type="entry name" value="UCP018953"/>
</dbReference>
<evidence type="ECO:0000256" key="5">
    <source>
        <dbReference type="ARBA" id="ARBA00023136"/>
    </source>
</evidence>
<reference evidence="8 9" key="1">
    <citation type="submission" date="2023-08" db="EMBL/GenBank/DDBJ databases">
        <authorList>
            <person name="Roldan D.M."/>
            <person name="Menes R.J."/>
        </authorList>
    </citation>
    <scope>NUCLEOTIDE SEQUENCE [LARGE SCALE GENOMIC DNA]</scope>
    <source>
        <strain evidence="8 9">CCM 2812</strain>
    </source>
</reference>
<dbReference type="Pfam" id="PF10442">
    <property type="entry name" value="FIST_C"/>
    <property type="match status" value="1"/>
</dbReference>
<dbReference type="PANTHER" id="PTHR14939">
    <property type="entry name" value="F-BOX ONLY PROTEIN 22"/>
    <property type="match status" value="1"/>
</dbReference>
<dbReference type="InterPro" id="IPR019494">
    <property type="entry name" value="FIST_C"/>
</dbReference>
<dbReference type="RefSeq" id="WP_305751242.1">
    <property type="nucleotide sequence ID" value="NZ_JAUZEE010000014.1"/>
</dbReference>
<evidence type="ECO:0000313" key="9">
    <source>
        <dbReference type="Proteomes" id="UP001235760"/>
    </source>
</evidence>
<feature type="domain" description="FIST" evidence="6">
    <location>
        <begin position="43"/>
        <end position="231"/>
    </location>
</feature>
<dbReference type="Pfam" id="PF08495">
    <property type="entry name" value="FIST"/>
    <property type="match status" value="1"/>
</dbReference>
<dbReference type="Proteomes" id="UP001235760">
    <property type="component" value="Unassembled WGS sequence"/>
</dbReference>
<evidence type="ECO:0000256" key="1">
    <source>
        <dbReference type="ARBA" id="ARBA00004651"/>
    </source>
</evidence>